<dbReference type="SUPFAM" id="SSF49764">
    <property type="entry name" value="HSP20-like chaperones"/>
    <property type="match status" value="1"/>
</dbReference>
<dbReference type="Pfam" id="PF00011">
    <property type="entry name" value="HSP20"/>
    <property type="match status" value="1"/>
</dbReference>
<comment type="similarity">
    <text evidence="1 2">Belongs to the small heat shock protein (HSP20) family.</text>
</comment>
<accession>C1F1Y8</accession>
<keyword evidence="5" id="KW-1185">Reference proteome</keyword>
<dbReference type="eggNOG" id="COG0071">
    <property type="taxonomic scope" value="Bacteria"/>
</dbReference>
<dbReference type="InterPro" id="IPR021327">
    <property type="entry name" value="DUF2934"/>
</dbReference>
<dbReference type="Pfam" id="PF11154">
    <property type="entry name" value="DUF2934"/>
    <property type="match status" value="1"/>
</dbReference>
<name>C1F1Y8_ACIC5</name>
<keyword evidence="4" id="KW-0346">Stress response</keyword>
<dbReference type="PANTHER" id="PTHR11527">
    <property type="entry name" value="HEAT-SHOCK PROTEIN 20 FAMILY MEMBER"/>
    <property type="match status" value="1"/>
</dbReference>
<dbReference type="PROSITE" id="PS01031">
    <property type="entry name" value="SHSP"/>
    <property type="match status" value="1"/>
</dbReference>
<dbReference type="CDD" id="cd06464">
    <property type="entry name" value="ACD_sHsps-like"/>
    <property type="match status" value="1"/>
</dbReference>
<dbReference type="HOGENOM" id="CLU_046737_9_0_0"/>
<dbReference type="FunCoup" id="C1F1Y8">
    <property type="interactions" value="123"/>
</dbReference>
<dbReference type="InterPro" id="IPR031107">
    <property type="entry name" value="Small_HSP"/>
</dbReference>
<dbReference type="InterPro" id="IPR002068">
    <property type="entry name" value="A-crystallin/Hsp20_dom"/>
</dbReference>
<reference evidence="4 5" key="1">
    <citation type="journal article" date="2009" name="Appl. Environ. Microbiol.">
        <title>Three genomes from the phylum Acidobacteria provide insight into the lifestyles of these microorganisms in soils.</title>
        <authorList>
            <person name="Ward N.L."/>
            <person name="Challacombe J.F."/>
            <person name="Janssen P.H."/>
            <person name="Henrissat B."/>
            <person name="Coutinho P.M."/>
            <person name="Wu M."/>
            <person name="Xie G."/>
            <person name="Haft D.H."/>
            <person name="Sait M."/>
            <person name="Badger J."/>
            <person name="Barabote R.D."/>
            <person name="Bradley B."/>
            <person name="Brettin T.S."/>
            <person name="Brinkac L.M."/>
            <person name="Bruce D."/>
            <person name="Creasy T."/>
            <person name="Daugherty S.C."/>
            <person name="Davidsen T.M."/>
            <person name="DeBoy R.T."/>
            <person name="Detter J.C."/>
            <person name="Dodson R.J."/>
            <person name="Durkin A.S."/>
            <person name="Ganapathy A."/>
            <person name="Gwinn-Giglio M."/>
            <person name="Han C.S."/>
            <person name="Khouri H."/>
            <person name="Kiss H."/>
            <person name="Kothari S.P."/>
            <person name="Madupu R."/>
            <person name="Nelson K.E."/>
            <person name="Nelson W.C."/>
            <person name="Paulsen I."/>
            <person name="Penn K."/>
            <person name="Ren Q."/>
            <person name="Rosovitz M.J."/>
            <person name="Selengut J.D."/>
            <person name="Shrivastava S."/>
            <person name="Sullivan S.A."/>
            <person name="Tapia R."/>
            <person name="Thompson L.S."/>
            <person name="Watkins K.L."/>
            <person name="Yang Q."/>
            <person name="Yu C."/>
            <person name="Zafar N."/>
            <person name="Zhou L."/>
            <person name="Kuske C.R."/>
        </authorList>
    </citation>
    <scope>NUCLEOTIDE SEQUENCE [LARGE SCALE GENOMIC DNA]</scope>
    <source>
        <strain evidence="5">ATCC 51196 / DSM 11244 / BCRC 80197 / JCM 7670 / NBRC 15755 / NCIMB 13165 / 161</strain>
    </source>
</reference>
<dbReference type="RefSeq" id="WP_015897609.1">
    <property type="nucleotide sequence ID" value="NC_012483.1"/>
</dbReference>
<evidence type="ECO:0000313" key="5">
    <source>
        <dbReference type="Proteomes" id="UP000002207"/>
    </source>
</evidence>
<dbReference type="InterPro" id="IPR008978">
    <property type="entry name" value="HSP20-like_chaperone"/>
</dbReference>
<dbReference type="AlphaFoldDB" id="C1F1Y8"/>
<dbReference type="Proteomes" id="UP000002207">
    <property type="component" value="Chromosome"/>
</dbReference>
<organism evidence="4 5">
    <name type="scientific">Acidobacterium capsulatum (strain ATCC 51196 / DSM 11244 / BCRC 80197 / JCM 7670 / NBRC 15755 / NCIMB 13165 / 161)</name>
    <dbReference type="NCBI Taxonomy" id="240015"/>
    <lineage>
        <taxon>Bacteria</taxon>
        <taxon>Pseudomonadati</taxon>
        <taxon>Acidobacteriota</taxon>
        <taxon>Terriglobia</taxon>
        <taxon>Terriglobales</taxon>
        <taxon>Acidobacteriaceae</taxon>
        <taxon>Acidobacterium</taxon>
    </lineage>
</organism>
<dbReference type="InParanoid" id="C1F1Y8"/>
<dbReference type="EMBL" id="CP001472">
    <property type="protein sequence ID" value="ACO31912.1"/>
    <property type="molecule type" value="Genomic_DNA"/>
</dbReference>
<sequence length="172" mass="19281">MSTSLMKEPSAPKQISTMLRPSSIFEEMDQLTQRIANRAFHLFQQRGGFDGLDMNDWFRAESEILKPVPIAVEEHDGDVVVRAEVPGFEAKELSVRAENNLLTVYGKTERKTEADKKSRQQYSEMSASEIYRQILLPTAVLAEKATAKLENGVLEIHLPKAAPPKLIEVKAA</sequence>
<dbReference type="KEGG" id="aca:ACP_2535"/>
<evidence type="ECO:0000313" key="4">
    <source>
        <dbReference type="EMBL" id="ACO31912.1"/>
    </source>
</evidence>
<feature type="domain" description="SHSP" evidence="3">
    <location>
        <begin position="59"/>
        <end position="172"/>
    </location>
</feature>
<dbReference type="OrthoDB" id="9811615at2"/>
<evidence type="ECO:0000256" key="1">
    <source>
        <dbReference type="PROSITE-ProRule" id="PRU00285"/>
    </source>
</evidence>
<gene>
    <name evidence="4" type="ordered locus">ACP_2535</name>
</gene>
<proteinExistence type="inferred from homology"/>
<dbReference type="Gene3D" id="2.60.40.790">
    <property type="match status" value="1"/>
</dbReference>
<dbReference type="STRING" id="240015.ACP_2535"/>
<evidence type="ECO:0000259" key="3">
    <source>
        <dbReference type="PROSITE" id="PS01031"/>
    </source>
</evidence>
<evidence type="ECO:0000256" key="2">
    <source>
        <dbReference type="RuleBase" id="RU003616"/>
    </source>
</evidence>
<protein>
    <submittedName>
        <fullName evidence="4">Heat shock protein, Hsp20 family</fullName>
    </submittedName>
</protein>